<evidence type="ECO:0000256" key="13">
    <source>
        <dbReference type="ARBA" id="ARBA00023295"/>
    </source>
</evidence>
<keyword evidence="12" id="KW-0511">Multifunctional enzyme</keyword>
<evidence type="ECO:0000313" key="17">
    <source>
        <dbReference type="Proteomes" id="UP001219297"/>
    </source>
</evidence>
<evidence type="ECO:0000256" key="7">
    <source>
        <dbReference type="ARBA" id="ARBA00022801"/>
    </source>
</evidence>
<evidence type="ECO:0000256" key="12">
    <source>
        <dbReference type="ARBA" id="ARBA00023268"/>
    </source>
</evidence>
<dbReference type="InterPro" id="IPR035937">
    <property type="entry name" value="FPG_N"/>
</dbReference>
<protein>
    <recommendedName>
        <fullName evidence="3">DNA-(apurinic or apyrimidinic site) lyase</fullName>
        <ecNumber evidence="3">4.2.99.18</ecNumber>
    </recommendedName>
</protein>
<dbReference type="PROSITE" id="PS51066">
    <property type="entry name" value="ZF_FPG_2"/>
    <property type="match status" value="1"/>
</dbReference>
<dbReference type="Pfam" id="PF06831">
    <property type="entry name" value="H2TH"/>
    <property type="match status" value="1"/>
</dbReference>
<keyword evidence="16" id="KW-0255">Endonuclease</keyword>
<evidence type="ECO:0000256" key="8">
    <source>
        <dbReference type="ARBA" id="ARBA00022833"/>
    </source>
</evidence>
<comment type="caution">
    <text evidence="16">The sequence shown here is derived from an EMBL/GenBank/DDBJ whole genome shotgun (WGS) entry which is preliminary data.</text>
</comment>
<keyword evidence="9" id="KW-0238">DNA-binding</keyword>
<evidence type="ECO:0000256" key="4">
    <source>
        <dbReference type="ARBA" id="ARBA00022723"/>
    </source>
</evidence>
<keyword evidence="13" id="KW-0326">Glycosidase</keyword>
<dbReference type="InterPro" id="IPR010979">
    <property type="entry name" value="Ribosomal_uS13-like_H2TH"/>
</dbReference>
<dbReference type="SUPFAM" id="SSF57716">
    <property type="entry name" value="Glucocorticoid receptor-like (DNA-binding domain)"/>
    <property type="match status" value="1"/>
</dbReference>
<keyword evidence="11" id="KW-0456">Lyase</keyword>
<dbReference type="Proteomes" id="UP001219297">
    <property type="component" value="Unassembled WGS sequence"/>
</dbReference>
<keyword evidence="7" id="KW-0378">Hydrolase</keyword>
<organism evidence="16 17">
    <name type="scientific">Actinotignum sanguinis</name>
    <dbReference type="NCBI Taxonomy" id="1445614"/>
    <lineage>
        <taxon>Bacteria</taxon>
        <taxon>Bacillati</taxon>
        <taxon>Actinomycetota</taxon>
        <taxon>Actinomycetes</taxon>
        <taxon>Actinomycetales</taxon>
        <taxon>Actinomycetaceae</taxon>
        <taxon>Actinotignum</taxon>
    </lineage>
</organism>
<dbReference type="EMBL" id="JARBHI010000003">
    <property type="protein sequence ID" value="MDE1655884.1"/>
    <property type="molecule type" value="Genomic_DNA"/>
</dbReference>
<dbReference type="InterPro" id="IPR015886">
    <property type="entry name" value="H2TH_FPG"/>
</dbReference>
<dbReference type="PANTHER" id="PTHR42697:SF3">
    <property type="entry name" value="ENDONUCLEASE 8 1"/>
    <property type="match status" value="1"/>
</dbReference>
<evidence type="ECO:0000256" key="9">
    <source>
        <dbReference type="ARBA" id="ARBA00023125"/>
    </source>
</evidence>
<dbReference type="InterPro" id="IPR012319">
    <property type="entry name" value="FPG_cat"/>
</dbReference>
<evidence type="ECO:0000256" key="6">
    <source>
        <dbReference type="ARBA" id="ARBA00022771"/>
    </source>
</evidence>
<keyword evidence="8" id="KW-0862">Zinc</keyword>
<dbReference type="GO" id="GO:0004519">
    <property type="term" value="F:endonuclease activity"/>
    <property type="evidence" value="ECO:0007669"/>
    <property type="project" value="UniProtKB-KW"/>
</dbReference>
<evidence type="ECO:0000313" key="16">
    <source>
        <dbReference type="EMBL" id="MDE1655884.1"/>
    </source>
</evidence>
<dbReference type="Pfam" id="PF06827">
    <property type="entry name" value="zf-FPG_IleRS"/>
    <property type="match status" value="1"/>
</dbReference>
<dbReference type="InterPro" id="IPR000214">
    <property type="entry name" value="Znf_DNA_glyclase/AP_lyase"/>
</dbReference>
<evidence type="ECO:0000256" key="11">
    <source>
        <dbReference type="ARBA" id="ARBA00023239"/>
    </source>
</evidence>
<dbReference type="SUPFAM" id="SSF46946">
    <property type="entry name" value="S13-like H2TH domain"/>
    <property type="match status" value="1"/>
</dbReference>
<dbReference type="SUPFAM" id="SSF81624">
    <property type="entry name" value="N-terminal domain of MutM-like DNA repair proteins"/>
    <property type="match status" value="1"/>
</dbReference>
<sequence length="372" mass="39827">MPIVPTSFIFGGHTPEPARLYWMNCIANGGGAVPEGHAIHRHGRILTALFGGETVAASSPQGRFAQGAALLDGLRAGRAHAWGKHLFWPFLSAREPAAAAPGTPDVELGDPQATWLHIHLGLYGKWAFAGPGVAGLHGAGIRVSPTEDSGMRKTIDGGQDGTTHLVNAASPGGRDGLPEDNIQVLGELATTPTTRLRLAGPEAVAQLTGPARCEILSGEEVLGVIARLGPDPIRNEEGDRQRFVTGARRRKIPAGQVVMDQAVVAGPGNIYRADCLWRTGISPLRPANKVSESRYRQLWDDLVLCMGRDVDSGIIVTIPPEYQPDPIPAGDPELSRFAVYHRTGRPCVRCGAIIREELMAGRRLFWCPGCQR</sequence>
<dbReference type="Gene3D" id="3.20.190.10">
    <property type="entry name" value="MutM-like, N-terminal"/>
    <property type="match status" value="1"/>
</dbReference>
<dbReference type="RefSeq" id="WP_274778327.1">
    <property type="nucleotide sequence ID" value="NZ_JARBHI010000003.1"/>
</dbReference>
<dbReference type="InterPro" id="IPR010663">
    <property type="entry name" value="Znf_FPG/IleRS"/>
</dbReference>
<keyword evidence="4" id="KW-0479">Metal-binding</keyword>
<evidence type="ECO:0000256" key="1">
    <source>
        <dbReference type="ARBA" id="ARBA00001947"/>
    </source>
</evidence>
<feature type="domain" description="FPG-type" evidence="15">
    <location>
        <begin position="338"/>
        <end position="372"/>
    </location>
</feature>
<proteinExistence type="inferred from homology"/>
<keyword evidence="17" id="KW-1185">Reference proteome</keyword>
<dbReference type="SMART" id="SM01232">
    <property type="entry name" value="H2TH"/>
    <property type="match status" value="1"/>
</dbReference>
<keyword evidence="16" id="KW-0540">Nuclease</keyword>
<reference evidence="16 17" key="1">
    <citation type="submission" date="2023-02" db="EMBL/GenBank/DDBJ databases">
        <title>Defining the Infant Male Urobiome and Moving Towards Mechanisms in Urobiome Research.</title>
        <authorList>
            <person name="Reasoner S."/>
            <person name="Flores V."/>
            <person name="Van Horn G."/>
            <person name="Morales G."/>
            <person name="Peard L."/>
            <person name="Abelson B."/>
            <person name="Manuel C."/>
            <person name="Lee J."/>
            <person name="Baker B."/>
            <person name="Williams T."/>
            <person name="Schmitz J."/>
            <person name="Clayton D."/>
            <person name="Hadjifrangiskou M."/>
        </authorList>
    </citation>
    <scope>NUCLEOTIDE SEQUENCE [LARGE SCALE GENOMIC DNA]</scope>
    <source>
        <strain evidence="16 17">AS1053</strain>
    </source>
</reference>
<dbReference type="Gene3D" id="1.10.8.50">
    <property type="match status" value="1"/>
</dbReference>
<evidence type="ECO:0000256" key="14">
    <source>
        <dbReference type="PROSITE-ProRule" id="PRU00391"/>
    </source>
</evidence>
<gene>
    <name evidence="16" type="ORF">PWJ81_02210</name>
</gene>
<evidence type="ECO:0000256" key="10">
    <source>
        <dbReference type="ARBA" id="ARBA00023204"/>
    </source>
</evidence>
<comment type="cofactor">
    <cofactor evidence="1">
        <name>Zn(2+)</name>
        <dbReference type="ChEBI" id="CHEBI:29105"/>
    </cofactor>
</comment>
<dbReference type="EC" id="4.2.99.18" evidence="3"/>
<evidence type="ECO:0000256" key="3">
    <source>
        <dbReference type="ARBA" id="ARBA00012720"/>
    </source>
</evidence>
<evidence type="ECO:0000256" key="5">
    <source>
        <dbReference type="ARBA" id="ARBA00022763"/>
    </source>
</evidence>
<dbReference type="PANTHER" id="PTHR42697">
    <property type="entry name" value="ENDONUCLEASE 8"/>
    <property type="match status" value="1"/>
</dbReference>
<name>A0ABT5V4I3_9ACTO</name>
<evidence type="ECO:0000259" key="15">
    <source>
        <dbReference type="PROSITE" id="PS51066"/>
    </source>
</evidence>
<keyword evidence="10" id="KW-0234">DNA repair</keyword>
<evidence type="ECO:0000256" key="2">
    <source>
        <dbReference type="ARBA" id="ARBA00009409"/>
    </source>
</evidence>
<keyword evidence="6 14" id="KW-0863">Zinc-finger</keyword>
<comment type="similarity">
    <text evidence="2">Belongs to the FPG family.</text>
</comment>
<dbReference type="SMART" id="SM00898">
    <property type="entry name" value="Fapy_DNA_glyco"/>
    <property type="match status" value="1"/>
</dbReference>
<keyword evidence="5" id="KW-0227">DNA damage</keyword>
<accession>A0ABT5V4I3</accession>